<dbReference type="InterPro" id="IPR047668">
    <property type="entry name" value="DsrJ"/>
</dbReference>
<dbReference type="NCBIfam" id="NF038038">
    <property type="entry name" value="cytoc_DsrJ"/>
    <property type="match status" value="1"/>
</dbReference>
<name>A0A212KEJ6_9DELT</name>
<proteinExistence type="predicted"/>
<gene>
    <name evidence="2" type="primary">hmeE</name>
    <name evidence="2" type="ORF">KL86DPRO_60018</name>
</gene>
<dbReference type="InterPro" id="IPR036280">
    <property type="entry name" value="Multihaem_cyt_sf"/>
</dbReference>
<feature type="transmembrane region" description="Helical" evidence="1">
    <location>
        <begin position="6"/>
        <end position="28"/>
    </location>
</feature>
<reference evidence="2" key="1">
    <citation type="submission" date="2016-04" db="EMBL/GenBank/DDBJ databases">
        <authorList>
            <person name="Evans L.H."/>
            <person name="Alamgir A."/>
            <person name="Owens N."/>
            <person name="Weber N.D."/>
            <person name="Virtaneva K."/>
            <person name="Barbian K."/>
            <person name="Babar A."/>
            <person name="Rosenke K."/>
        </authorList>
    </citation>
    <scope>NUCLEOTIDE SEQUENCE</scope>
    <source>
        <strain evidence="2">86</strain>
    </source>
</reference>
<keyword evidence="1" id="KW-1133">Transmembrane helix</keyword>
<sequence length="138" mass="15441">MYNRRYIIPGIVAFVVACLFPFLLNVAAKPYSRPALELPQGEKACIEPTSVMQSEHMRILIEWRDAAIRDGKRSYVASDGKIWEASLQNTCMKCHANQQQFCGSCHDANSVRPDCWTCHVKPETPGAKRIAANGGKMQ</sequence>
<accession>A0A212KEJ6</accession>
<dbReference type="PROSITE" id="PS51257">
    <property type="entry name" value="PROKAR_LIPOPROTEIN"/>
    <property type="match status" value="1"/>
</dbReference>
<keyword evidence="1" id="KW-0812">Transmembrane</keyword>
<protein>
    <submittedName>
        <fullName evidence="2">Hdr-like menaquinol oxidoreductase cytochrome c subunit</fullName>
    </submittedName>
</protein>
<dbReference type="SUPFAM" id="SSF48695">
    <property type="entry name" value="Multiheme cytochromes"/>
    <property type="match status" value="1"/>
</dbReference>
<keyword evidence="1" id="KW-0472">Membrane</keyword>
<evidence type="ECO:0000313" key="2">
    <source>
        <dbReference type="EMBL" id="SBW10067.1"/>
    </source>
</evidence>
<evidence type="ECO:0000256" key="1">
    <source>
        <dbReference type="SAM" id="Phobius"/>
    </source>
</evidence>
<dbReference type="Gene3D" id="3.90.10.10">
    <property type="entry name" value="Cytochrome C3"/>
    <property type="match status" value="1"/>
</dbReference>
<dbReference type="AlphaFoldDB" id="A0A212KEJ6"/>
<organism evidence="2">
    <name type="scientific">uncultured delta proteobacterium</name>
    <dbReference type="NCBI Taxonomy" id="34034"/>
    <lineage>
        <taxon>Bacteria</taxon>
        <taxon>Deltaproteobacteria</taxon>
        <taxon>environmental samples</taxon>
    </lineage>
</organism>
<dbReference type="EMBL" id="FLUQ01000006">
    <property type="protein sequence ID" value="SBW10067.1"/>
    <property type="molecule type" value="Genomic_DNA"/>
</dbReference>